<gene>
    <name evidence="7" type="primary">pgk</name>
    <name evidence="10" type="ORF">A3B37_02935</name>
</gene>
<comment type="subunit">
    <text evidence="7">Monomer.</text>
</comment>
<comment type="caution">
    <text evidence="7">Lacks conserved residue(s) required for the propagation of feature annotation.</text>
</comment>
<feature type="binding site" evidence="7">
    <location>
        <position position="141"/>
    </location>
    <ligand>
        <name>substrate</name>
    </ligand>
</feature>
<dbReference type="GO" id="GO:0043531">
    <property type="term" value="F:ADP binding"/>
    <property type="evidence" value="ECO:0007669"/>
    <property type="project" value="TreeGrafter"/>
</dbReference>
<evidence type="ECO:0000256" key="5">
    <source>
        <dbReference type="ARBA" id="ARBA00022777"/>
    </source>
</evidence>
<dbReference type="AlphaFoldDB" id="A0A1G2LBJ6"/>
<dbReference type="InterPro" id="IPR036043">
    <property type="entry name" value="Phosphoglycerate_kinase_sf"/>
</dbReference>
<keyword evidence="7" id="KW-0963">Cytoplasm</keyword>
<proteinExistence type="inferred from homology"/>
<feature type="binding site" evidence="7">
    <location>
        <begin position="20"/>
        <end position="22"/>
    </location>
    <ligand>
        <name>substrate</name>
    </ligand>
</feature>
<keyword evidence="7" id="KW-0324">Glycolysis</keyword>
<dbReference type="HAMAP" id="MF_00145">
    <property type="entry name" value="Phosphoglyc_kinase"/>
    <property type="match status" value="1"/>
</dbReference>
<name>A0A1G2LBJ6_9BACT</name>
<dbReference type="SUPFAM" id="SSF53748">
    <property type="entry name" value="Phosphoglycerate kinase"/>
    <property type="match status" value="1"/>
</dbReference>
<evidence type="ECO:0000256" key="6">
    <source>
        <dbReference type="ARBA" id="ARBA00022840"/>
    </source>
</evidence>
<dbReference type="STRING" id="1802280.A3B37_02935"/>
<keyword evidence="4 7" id="KW-0547">Nucleotide-binding</keyword>
<dbReference type="EC" id="2.7.2.3" evidence="2 7"/>
<comment type="subcellular location">
    <subcellularLocation>
        <location evidence="7">Cytoplasm</location>
    </subcellularLocation>
</comment>
<evidence type="ECO:0000256" key="4">
    <source>
        <dbReference type="ARBA" id="ARBA00022741"/>
    </source>
</evidence>
<protein>
    <recommendedName>
        <fullName evidence="2 7">Phosphoglycerate kinase</fullName>
        <ecNumber evidence="2 7">2.7.2.3</ecNumber>
    </recommendedName>
</protein>
<evidence type="ECO:0000256" key="2">
    <source>
        <dbReference type="ARBA" id="ARBA00013061"/>
    </source>
</evidence>
<dbReference type="PANTHER" id="PTHR11406">
    <property type="entry name" value="PHOSPHOGLYCERATE KINASE"/>
    <property type="match status" value="1"/>
</dbReference>
<keyword evidence="3 7" id="KW-0808">Transferase</keyword>
<dbReference type="PROSITE" id="PS00111">
    <property type="entry name" value="PGLYCERATE_KINASE"/>
    <property type="match status" value="1"/>
</dbReference>
<feature type="binding site" evidence="7">
    <location>
        <position position="35"/>
    </location>
    <ligand>
        <name>substrate</name>
    </ligand>
</feature>
<dbReference type="UniPathway" id="UPA00109">
    <property type="reaction ID" value="UER00185"/>
</dbReference>
<feature type="binding site" evidence="7 8">
    <location>
        <position position="191"/>
    </location>
    <ligand>
        <name>ATP</name>
        <dbReference type="ChEBI" id="CHEBI:30616"/>
    </ligand>
</feature>
<dbReference type="InterPro" id="IPR001576">
    <property type="entry name" value="Phosphoglycerate_kinase"/>
</dbReference>
<dbReference type="InterPro" id="IPR015824">
    <property type="entry name" value="Phosphoglycerate_kinase_N"/>
</dbReference>
<dbReference type="GO" id="GO:0006096">
    <property type="term" value="P:glycolytic process"/>
    <property type="evidence" value="ECO:0007669"/>
    <property type="project" value="UniProtKB-UniRule"/>
</dbReference>
<keyword evidence="6 7" id="KW-0067">ATP-binding</keyword>
<dbReference type="Pfam" id="PF00162">
    <property type="entry name" value="PGK"/>
    <property type="match status" value="1"/>
</dbReference>
<evidence type="ECO:0000256" key="3">
    <source>
        <dbReference type="ARBA" id="ARBA00022679"/>
    </source>
</evidence>
<evidence type="ECO:0000256" key="1">
    <source>
        <dbReference type="ARBA" id="ARBA00000642"/>
    </source>
</evidence>
<evidence type="ECO:0000256" key="8">
    <source>
        <dbReference type="PIRSR" id="PIRSR000724-2"/>
    </source>
</evidence>
<dbReference type="GO" id="GO:0005524">
    <property type="term" value="F:ATP binding"/>
    <property type="evidence" value="ECO:0007669"/>
    <property type="project" value="UniProtKB-KW"/>
</dbReference>
<evidence type="ECO:0000313" key="10">
    <source>
        <dbReference type="EMBL" id="OHA08960.1"/>
    </source>
</evidence>
<comment type="catalytic activity">
    <reaction evidence="1 7 9">
        <text>(2R)-3-phosphoglycerate + ATP = (2R)-3-phospho-glyceroyl phosphate + ADP</text>
        <dbReference type="Rhea" id="RHEA:14801"/>
        <dbReference type="ChEBI" id="CHEBI:30616"/>
        <dbReference type="ChEBI" id="CHEBI:57604"/>
        <dbReference type="ChEBI" id="CHEBI:58272"/>
        <dbReference type="ChEBI" id="CHEBI:456216"/>
        <dbReference type="EC" id="2.7.2.3"/>
    </reaction>
</comment>
<dbReference type="EMBL" id="MHQS01000008">
    <property type="protein sequence ID" value="OHA08960.1"/>
    <property type="molecule type" value="Genomic_DNA"/>
</dbReference>
<feature type="binding site" evidence="7 8">
    <location>
        <begin position="333"/>
        <end position="336"/>
    </location>
    <ligand>
        <name>ATP</name>
        <dbReference type="ChEBI" id="CHEBI:30616"/>
    </ligand>
</feature>
<feature type="binding site" evidence="7">
    <location>
        <position position="108"/>
    </location>
    <ligand>
        <name>substrate</name>
    </ligand>
</feature>
<dbReference type="GO" id="GO:0006094">
    <property type="term" value="P:gluconeogenesis"/>
    <property type="evidence" value="ECO:0007669"/>
    <property type="project" value="TreeGrafter"/>
</dbReference>
<reference evidence="10 11" key="1">
    <citation type="journal article" date="2016" name="Nat. Commun.">
        <title>Thousands of microbial genomes shed light on interconnected biogeochemical processes in an aquifer system.</title>
        <authorList>
            <person name="Anantharaman K."/>
            <person name="Brown C.T."/>
            <person name="Hug L.A."/>
            <person name="Sharon I."/>
            <person name="Castelle C.J."/>
            <person name="Probst A.J."/>
            <person name="Thomas B.C."/>
            <person name="Singh A."/>
            <person name="Wilkins M.J."/>
            <person name="Karaoz U."/>
            <person name="Brodie E.L."/>
            <person name="Williams K.H."/>
            <person name="Hubbard S.S."/>
            <person name="Banfield J.F."/>
        </authorList>
    </citation>
    <scope>NUCLEOTIDE SEQUENCE [LARGE SCALE GENOMIC DNA]</scope>
</reference>
<comment type="caution">
    <text evidence="10">The sequence shown here is derived from an EMBL/GenBank/DDBJ whole genome shotgun (WGS) entry which is preliminary data.</text>
</comment>
<keyword evidence="5 7" id="KW-0418">Kinase</keyword>
<dbReference type="InterPro" id="IPR015911">
    <property type="entry name" value="Phosphoglycerate_kinase_CS"/>
</dbReference>
<dbReference type="GO" id="GO:0005829">
    <property type="term" value="C:cytosol"/>
    <property type="evidence" value="ECO:0007669"/>
    <property type="project" value="TreeGrafter"/>
</dbReference>
<comment type="similarity">
    <text evidence="7 9">Belongs to the phosphoglycerate kinase family.</text>
</comment>
<dbReference type="Gene3D" id="3.40.50.1260">
    <property type="entry name" value="Phosphoglycerate kinase, N-terminal domain"/>
    <property type="match status" value="2"/>
</dbReference>
<evidence type="ECO:0000313" key="11">
    <source>
        <dbReference type="Proteomes" id="UP000176705"/>
    </source>
</evidence>
<dbReference type="PIRSF" id="PIRSF000724">
    <property type="entry name" value="Pgk"/>
    <property type="match status" value="1"/>
</dbReference>
<evidence type="ECO:0000256" key="7">
    <source>
        <dbReference type="HAMAP-Rule" id="MF_00145"/>
    </source>
</evidence>
<evidence type="ECO:0000256" key="9">
    <source>
        <dbReference type="RuleBase" id="RU000532"/>
    </source>
</evidence>
<dbReference type="GO" id="GO:0004618">
    <property type="term" value="F:phosphoglycerate kinase activity"/>
    <property type="evidence" value="ECO:0007669"/>
    <property type="project" value="UniProtKB-UniRule"/>
</dbReference>
<sequence length="381" mass="41425">MLRSFSHAPLSRRRVLVRVDFNVPIVGQSVGDDFRIRAALPTIRRLLGRGNRVILLSHASDPRQTLKPVARRLTRILGEPVAFIMNPFGGRKDFFPGGIRVALVENLRFWRGEESCSRAFARALARLGDAYVNDAFGAAHRKGASLTILPRLLPSLIGLLFERELRELDRVLLRPRHPLVAVLGGAKIETKLGILRRFERVADRVLVGGAVANVLLRARGVSVGRSSGSAEPITREVRRLAQSPKILLPRDARIRRNRRGRVLIIPLGRLAPGDSVLDVGPRTVAEFRRALAPARTVVWNGPLGLAEEPAFAIATLAIARALSRSRAEVVVGGGDTVAVLDRAGLAGTFRHVSTGGGAMLAYLAGEKLPALEALKKPKAKN</sequence>
<dbReference type="PRINTS" id="PR00477">
    <property type="entry name" value="PHGLYCKINASE"/>
</dbReference>
<comment type="pathway">
    <text evidence="7">Carbohydrate degradation; glycolysis; pyruvate from D-glyceraldehyde 3-phosphate: step 2/5.</text>
</comment>
<dbReference type="PANTHER" id="PTHR11406:SF23">
    <property type="entry name" value="PHOSPHOGLYCERATE KINASE 1, CHLOROPLASTIC-RELATED"/>
    <property type="match status" value="1"/>
</dbReference>
<dbReference type="Proteomes" id="UP000176705">
    <property type="component" value="Unassembled WGS sequence"/>
</dbReference>
<feature type="binding site" evidence="7">
    <location>
        <begin position="58"/>
        <end position="61"/>
    </location>
    <ligand>
        <name>substrate</name>
    </ligand>
</feature>
<accession>A0A1G2LBJ6</accession>
<feature type="binding site" evidence="7 8">
    <location>
        <position position="307"/>
    </location>
    <ligand>
        <name>ATP</name>
        <dbReference type="ChEBI" id="CHEBI:30616"/>
    </ligand>
</feature>
<organism evidence="10 11">
    <name type="scientific">Candidatus Sungbacteria bacterium RIFCSPLOWO2_01_FULL_59_16</name>
    <dbReference type="NCBI Taxonomy" id="1802280"/>
    <lineage>
        <taxon>Bacteria</taxon>
        <taxon>Candidatus Sungiibacteriota</taxon>
    </lineage>
</organism>